<keyword evidence="4 5" id="KW-0067">ATP-binding</keyword>
<dbReference type="InterPro" id="IPR017441">
    <property type="entry name" value="Protein_kinase_ATP_BS"/>
</dbReference>
<dbReference type="Pfam" id="PF00069">
    <property type="entry name" value="Pkinase"/>
    <property type="match status" value="1"/>
</dbReference>
<evidence type="ECO:0000256" key="2">
    <source>
        <dbReference type="ARBA" id="ARBA00022741"/>
    </source>
</evidence>
<dbReference type="Gene3D" id="3.30.200.20">
    <property type="entry name" value="Phosphorylase Kinase, domain 1"/>
    <property type="match status" value="1"/>
</dbReference>
<name>A0A517TB15_9PLAN</name>
<dbReference type="PANTHER" id="PTHR43289">
    <property type="entry name" value="MITOGEN-ACTIVATED PROTEIN KINASE KINASE KINASE 20-RELATED"/>
    <property type="match status" value="1"/>
</dbReference>
<dbReference type="PROSITE" id="PS00108">
    <property type="entry name" value="PROTEIN_KINASE_ST"/>
    <property type="match status" value="1"/>
</dbReference>
<accession>A0A517TB15</accession>
<dbReference type="InterPro" id="IPR000719">
    <property type="entry name" value="Prot_kinase_dom"/>
</dbReference>
<sequence length="932" mass="100336">MSAESIEFGFEKGVPAGPGSAHGPDTIVKSGDEIVAGSDLSEPDLQISGVGTKSELARKLFPSGDGPPIEMGPEFAAGCQIDQFIIEKRIGLGGMGAVFRAKDSHLEREVALKILSPTLSREGTAVQRFLNEARSAARLDNEHIARVFQYGQTKGLHYIAFEFIEGLNVREMIARKGRLSVEQAIIYTTQIVSALRFTSAAGVIHRDIKPSNIIITPQGKAKLVDLGLARKPTTESVDELTVPGTTLGTFDYIAPEQAKDPRQVDVRSDIYSLGCTFYHMLTGEPPYPEGTLLQKLLDHQGKQVPDAQEKNSQVPSEIAAICRKMMASDPAQRFQSPDELLTEMLDQSGRLGLHMVPAESTQVTRIPQEVPFAQKYAVWIVSAVLLIATIIVIEQLPSGADQPIDALNSFAAANQSSNESDSSEGTLIEPDASTELASQDKKPTAYGKSSTGGPEELAVSGPNSSAKPSEGSASGTGIKGSTTESTPGGELIASVSSPGSLSSPTKPGLGDGNSGSTARTTTPPTAPSTPVRTVYAQNEGIRLITDRAGVKLTYNSLQEACRAAKNEDIIELAFDGPALSGPEMETIRLENKSISIRPAKRPETGEHYKPEIEFSIPALPGDGNDSPFSLVDSTLNLTGVQLKATVPVRSSEWSFFSLSNREKIRLTRCNITVSNQVARTATVFLTNVPSARASRIDPLLETTGVEDKFDIEIVDSMICGQSSLFATGYNGAGRIRLQNSIVAVDNAVLRLSAGIDVITELTSIEFDCDRSTFRMGAGFISAADDDPPYDLIPVRASAKRSIFVITGDAPFVSMVGKPDDRDSLQRAFTWSGEDNRYEGIADYWVLSIPGSLDQGFAMQFGDWVNYWSELSQNGDELSGKEMNIPWETPIHYVPVSELTRELFRISSDDLIFSDNVYGSDGEIVGASPRLPR</sequence>
<evidence type="ECO:0000256" key="4">
    <source>
        <dbReference type="ARBA" id="ARBA00022840"/>
    </source>
</evidence>
<evidence type="ECO:0000313" key="9">
    <source>
        <dbReference type="Proteomes" id="UP000319976"/>
    </source>
</evidence>
<dbReference type="EC" id="2.7.11.1" evidence="8"/>
<dbReference type="GO" id="GO:0005524">
    <property type="term" value="F:ATP binding"/>
    <property type="evidence" value="ECO:0007669"/>
    <property type="project" value="UniProtKB-UniRule"/>
</dbReference>
<gene>
    <name evidence="8" type="primary">stkP_3</name>
    <name evidence="8" type="ORF">V22_28200</name>
</gene>
<dbReference type="SUPFAM" id="SSF56112">
    <property type="entry name" value="Protein kinase-like (PK-like)"/>
    <property type="match status" value="1"/>
</dbReference>
<keyword evidence="1 8" id="KW-0808">Transferase</keyword>
<reference evidence="8 9" key="1">
    <citation type="submission" date="2019-02" db="EMBL/GenBank/DDBJ databases">
        <title>Deep-cultivation of Planctomycetes and their phenomic and genomic characterization uncovers novel biology.</title>
        <authorList>
            <person name="Wiegand S."/>
            <person name="Jogler M."/>
            <person name="Boedeker C."/>
            <person name="Pinto D."/>
            <person name="Vollmers J."/>
            <person name="Rivas-Marin E."/>
            <person name="Kohn T."/>
            <person name="Peeters S.H."/>
            <person name="Heuer A."/>
            <person name="Rast P."/>
            <person name="Oberbeckmann S."/>
            <person name="Bunk B."/>
            <person name="Jeske O."/>
            <person name="Meyerdierks A."/>
            <person name="Storesund J.E."/>
            <person name="Kallscheuer N."/>
            <person name="Luecker S."/>
            <person name="Lage O.M."/>
            <person name="Pohl T."/>
            <person name="Merkel B.J."/>
            <person name="Hornburger P."/>
            <person name="Mueller R.-W."/>
            <person name="Bruemmer F."/>
            <person name="Labrenz M."/>
            <person name="Spormann A.M."/>
            <person name="Op den Camp H."/>
            <person name="Overmann J."/>
            <person name="Amann R."/>
            <person name="Jetten M.S.M."/>
            <person name="Mascher T."/>
            <person name="Medema M.H."/>
            <person name="Devos D.P."/>
            <person name="Kaster A.-K."/>
            <person name="Ovreas L."/>
            <person name="Rohde M."/>
            <person name="Galperin M.Y."/>
            <person name="Jogler C."/>
        </authorList>
    </citation>
    <scope>NUCLEOTIDE SEQUENCE [LARGE SCALE GENOMIC DNA]</scope>
    <source>
        <strain evidence="8 9">V22</strain>
    </source>
</reference>
<dbReference type="SMART" id="SM00220">
    <property type="entry name" value="S_TKc"/>
    <property type="match status" value="1"/>
</dbReference>
<dbReference type="Proteomes" id="UP000319976">
    <property type="component" value="Chromosome"/>
</dbReference>
<keyword evidence="2 5" id="KW-0547">Nucleotide-binding</keyword>
<dbReference type="PROSITE" id="PS00107">
    <property type="entry name" value="PROTEIN_KINASE_ATP"/>
    <property type="match status" value="1"/>
</dbReference>
<dbReference type="EMBL" id="CP036316">
    <property type="protein sequence ID" value="QDT65565.1"/>
    <property type="molecule type" value="Genomic_DNA"/>
</dbReference>
<feature type="compositionally biased region" description="Low complexity" evidence="6">
    <location>
        <begin position="491"/>
        <end position="508"/>
    </location>
</feature>
<dbReference type="CDD" id="cd14014">
    <property type="entry name" value="STKc_PknB_like"/>
    <property type="match status" value="1"/>
</dbReference>
<dbReference type="PROSITE" id="PS50011">
    <property type="entry name" value="PROTEIN_KINASE_DOM"/>
    <property type="match status" value="1"/>
</dbReference>
<dbReference type="Gene3D" id="1.10.510.10">
    <property type="entry name" value="Transferase(Phosphotransferase) domain 1"/>
    <property type="match status" value="1"/>
</dbReference>
<evidence type="ECO:0000256" key="5">
    <source>
        <dbReference type="PROSITE-ProRule" id="PRU10141"/>
    </source>
</evidence>
<dbReference type="PANTHER" id="PTHR43289:SF6">
    <property type="entry name" value="SERINE_THREONINE-PROTEIN KINASE NEKL-3"/>
    <property type="match status" value="1"/>
</dbReference>
<feature type="binding site" evidence="5">
    <location>
        <position position="113"/>
    </location>
    <ligand>
        <name>ATP</name>
        <dbReference type="ChEBI" id="CHEBI:30616"/>
    </ligand>
</feature>
<organism evidence="8 9">
    <name type="scientific">Calycomorphotria hydatis</name>
    <dbReference type="NCBI Taxonomy" id="2528027"/>
    <lineage>
        <taxon>Bacteria</taxon>
        <taxon>Pseudomonadati</taxon>
        <taxon>Planctomycetota</taxon>
        <taxon>Planctomycetia</taxon>
        <taxon>Planctomycetales</taxon>
        <taxon>Planctomycetaceae</taxon>
        <taxon>Calycomorphotria</taxon>
    </lineage>
</organism>
<feature type="compositionally biased region" description="Polar residues" evidence="6">
    <location>
        <begin position="461"/>
        <end position="486"/>
    </location>
</feature>
<evidence type="ECO:0000256" key="3">
    <source>
        <dbReference type="ARBA" id="ARBA00022777"/>
    </source>
</evidence>
<protein>
    <submittedName>
        <fullName evidence="8">Serine/threonine-protein kinase StkP</fullName>
        <ecNumber evidence="8">2.7.11.1</ecNumber>
    </submittedName>
</protein>
<keyword evidence="9" id="KW-1185">Reference proteome</keyword>
<keyword evidence="3 8" id="KW-0418">Kinase</keyword>
<dbReference type="RefSeq" id="WP_145263695.1">
    <property type="nucleotide sequence ID" value="NZ_CP036316.1"/>
</dbReference>
<proteinExistence type="predicted"/>
<dbReference type="AlphaFoldDB" id="A0A517TB15"/>
<dbReference type="GO" id="GO:0004674">
    <property type="term" value="F:protein serine/threonine kinase activity"/>
    <property type="evidence" value="ECO:0007669"/>
    <property type="project" value="UniProtKB-EC"/>
</dbReference>
<evidence type="ECO:0000313" key="8">
    <source>
        <dbReference type="EMBL" id="QDT65565.1"/>
    </source>
</evidence>
<evidence type="ECO:0000259" key="7">
    <source>
        <dbReference type="PROSITE" id="PS50011"/>
    </source>
</evidence>
<evidence type="ECO:0000256" key="6">
    <source>
        <dbReference type="SAM" id="MobiDB-lite"/>
    </source>
</evidence>
<dbReference type="InterPro" id="IPR008271">
    <property type="entry name" value="Ser/Thr_kinase_AS"/>
</dbReference>
<evidence type="ECO:0000256" key="1">
    <source>
        <dbReference type="ARBA" id="ARBA00022679"/>
    </source>
</evidence>
<feature type="region of interest" description="Disordered" evidence="6">
    <location>
        <begin position="432"/>
        <end position="532"/>
    </location>
</feature>
<dbReference type="OrthoDB" id="6111975at2"/>
<dbReference type="KEGG" id="chya:V22_28200"/>
<feature type="domain" description="Protein kinase" evidence="7">
    <location>
        <begin position="84"/>
        <end position="345"/>
    </location>
</feature>
<dbReference type="InterPro" id="IPR011009">
    <property type="entry name" value="Kinase-like_dom_sf"/>
</dbReference>
<feature type="compositionally biased region" description="Low complexity" evidence="6">
    <location>
        <begin position="516"/>
        <end position="532"/>
    </location>
</feature>